<dbReference type="Proteomes" id="UP000591131">
    <property type="component" value="Unassembled WGS sequence"/>
</dbReference>
<sequence>MDCPEYANVTLAMLRIPFAGLMCLKRLSRSFDEHKTAVPEELRRIVVQFVSLTVLEQSDKPLIANHPTGWGDWGCVTVKHGMAIAERISVGYKVNLWTSTGSPVSRKIVPSHGDDNTYTGTTFFVADSCDDCFFAVSYCEFKHLLRILKIPLDVNEDDGYEKIVLRWKAARHHPVVAVKKCHRFIFVLFCGEKFTLNWIDVSYGAFSKAHNGSVILGRDMPKAFDVRMNPDNGQYEVDILSSMSHYIISLSETGSLIKQTRLDLEGFKDVLRATFTRLCDDLICIHRERANTFPPTSELKLASLCPGSVEDIHSMSGDSRGQILKIIRRSATSVFIISFKYN</sequence>
<dbReference type="AlphaFoldDB" id="A0A7J6MWD2"/>
<accession>A0A7J6MWD2</accession>
<proteinExistence type="predicted"/>
<protein>
    <submittedName>
        <fullName evidence="1">Uncharacterized protein</fullName>
    </submittedName>
</protein>
<evidence type="ECO:0000313" key="1">
    <source>
        <dbReference type="EMBL" id="KAF4675657.1"/>
    </source>
</evidence>
<keyword evidence="2" id="KW-1185">Reference proteome</keyword>
<gene>
    <name evidence="1" type="ORF">FOL47_007429</name>
</gene>
<name>A0A7J6MWD2_PERCH</name>
<dbReference type="EMBL" id="JAAPAO010000044">
    <property type="protein sequence ID" value="KAF4675657.1"/>
    <property type="molecule type" value="Genomic_DNA"/>
</dbReference>
<organism evidence="1 2">
    <name type="scientific">Perkinsus chesapeaki</name>
    <name type="common">Clam parasite</name>
    <name type="synonym">Perkinsus andrewsi</name>
    <dbReference type="NCBI Taxonomy" id="330153"/>
    <lineage>
        <taxon>Eukaryota</taxon>
        <taxon>Sar</taxon>
        <taxon>Alveolata</taxon>
        <taxon>Perkinsozoa</taxon>
        <taxon>Perkinsea</taxon>
        <taxon>Perkinsida</taxon>
        <taxon>Perkinsidae</taxon>
        <taxon>Perkinsus</taxon>
    </lineage>
</organism>
<reference evidence="1 2" key="1">
    <citation type="submission" date="2020-04" db="EMBL/GenBank/DDBJ databases">
        <title>Perkinsus chesapeaki whole genome sequence.</title>
        <authorList>
            <person name="Bogema D.R."/>
        </authorList>
    </citation>
    <scope>NUCLEOTIDE SEQUENCE [LARGE SCALE GENOMIC DNA]</scope>
    <source>
        <strain evidence="1">ATCC PRA-425</strain>
    </source>
</reference>
<comment type="caution">
    <text evidence="1">The sequence shown here is derived from an EMBL/GenBank/DDBJ whole genome shotgun (WGS) entry which is preliminary data.</text>
</comment>
<evidence type="ECO:0000313" key="2">
    <source>
        <dbReference type="Proteomes" id="UP000591131"/>
    </source>
</evidence>